<dbReference type="EMBL" id="FTOP01000012">
    <property type="protein sequence ID" value="SIT03170.1"/>
    <property type="molecule type" value="Genomic_DNA"/>
</dbReference>
<accession>A0A1N7NXX0</accession>
<protein>
    <submittedName>
        <fullName evidence="1">LVIVD repeat-containing protein</fullName>
    </submittedName>
</protein>
<dbReference type="InterPro" id="IPR011044">
    <property type="entry name" value="Quino_amine_DH_bsu"/>
</dbReference>
<dbReference type="InterPro" id="IPR013211">
    <property type="entry name" value="LVIVD"/>
</dbReference>
<dbReference type="Pfam" id="PF08309">
    <property type="entry name" value="LVIVD"/>
    <property type="match status" value="2"/>
</dbReference>
<proteinExistence type="predicted"/>
<dbReference type="SUPFAM" id="SSF50969">
    <property type="entry name" value="YVTN repeat-like/Quinoprotein amine dehydrogenase"/>
    <property type="match status" value="1"/>
</dbReference>
<evidence type="ECO:0000313" key="2">
    <source>
        <dbReference type="Proteomes" id="UP000186026"/>
    </source>
</evidence>
<dbReference type="Proteomes" id="UP000186026">
    <property type="component" value="Unassembled WGS sequence"/>
</dbReference>
<dbReference type="STRING" id="529505.SAMN05421761_11276"/>
<dbReference type="AlphaFoldDB" id="A0A1N7NXX0"/>
<evidence type="ECO:0000313" key="1">
    <source>
        <dbReference type="EMBL" id="SIT03170.1"/>
    </source>
</evidence>
<organism evidence="1 2">
    <name type="scientific">Belliella pelovolcani</name>
    <dbReference type="NCBI Taxonomy" id="529505"/>
    <lineage>
        <taxon>Bacteria</taxon>
        <taxon>Pseudomonadati</taxon>
        <taxon>Bacteroidota</taxon>
        <taxon>Cytophagia</taxon>
        <taxon>Cytophagales</taxon>
        <taxon>Cyclobacteriaceae</taxon>
        <taxon>Belliella</taxon>
    </lineage>
</organism>
<name>A0A1N7NXX0_9BACT</name>
<gene>
    <name evidence="1" type="ORF">SAMN05421761_11276</name>
</gene>
<reference evidence="2" key="1">
    <citation type="submission" date="2017-01" db="EMBL/GenBank/DDBJ databases">
        <authorList>
            <person name="Varghese N."/>
            <person name="Submissions S."/>
        </authorList>
    </citation>
    <scope>NUCLEOTIDE SEQUENCE [LARGE SCALE GENOMIC DNA]</scope>
    <source>
        <strain evidence="2">DSM 46698</strain>
    </source>
</reference>
<keyword evidence="2" id="KW-1185">Reference proteome</keyword>
<sequence length="429" mass="48058">MLMKKINQLLANWPAYIFSLALLFTFSSCEDQVSSTYTYRAMVPVYMQMSDFRTNEAIIEPGKQLENPGKIYIYGDFLLINEPQKGIHILDNSNPANPININFIKVPGNVDMAVNANMLYADNYLDLLVFDISDPRNIQQIKRVEDVFLSMYTNQATGTFMTMKDTVLTAESNFMRGWWGGGNVFWNRGGMLAFSSDASRAGGESYGQGGSMARFTLMNAHLYAVDDYSLRVFDVSTKEEPNFLSTINLGWGIETIFPFQNRLFIGSNTGMHIYDATEPASPSKMSVYQHVTACDPVVVNETHAFVTLRTGVNCRFGVDELHVLNIENLYEPKLLKTYPMENPHGLALAGDYLYIAEGKHGLKSFDAADVMNISRNQIEHFRSLKSVDIIPGPKSLIVIGPDGVCQFDYSNPEKLVQLSCIDVKNPIVV</sequence>
<dbReference type="PROSITE" id="PS51257">
    <property type="entry name" value="PROKAR_LIPOPROTEIN"/>
    <property type="match status" value="1"/>
</dbReference>